<protein>
    <recommendedName>
        <fullName evidence="12">Ionotropic receptor</fullName>
    </recommendedName>
</protein>
<feature type="transmembrane region" description="Helical" evidence="8">
    <location>
        <begin position="762"/>
        <end position="782"/>
    </location>
</feature>
<feature type="transmembrane region" description="Helical" evidence="8">
    <location>
        <begin position="1253"/>
        <end position="1271"/>
    </location>
</feature>
<feature type="chain" id="PRO_5040225619" description="Ionotropic receptor" evidence="9">
    <location>
        <begin position="21"/>
        <end position="1532"/>
    </location>
</feature>
<feature type="transmembrane region" description="Helical" evidence="8">
    <location>
        <begin position="1402"/>
        <end position="1423"/>
    </location>
</feature>
<evidence type="ECO:0000256" key="7">
    <source>
        <dbReference type="ARBA" id="ARBA00023180"/>
    </source>
</evidence>
<comment type="subcellular location">
    <subcellularLocation>
        <location evidence="1">Cell membrane</location>
        <topology evidence="1">Multi-pass membrane protein</topology>
    </subcellularLocation>
</comment>
<feature type="transmembrane region" description="Helical" evidence="8">
    <location>
        <begin position="819"/>
        <end position="836"/>
    </location>
</feature>
<evidence type="ECO:0000256" key="2">
    <source>
        <dbReference type="ARBA" id="ARBA00022475"/>
    </source>
</evidence>
<dbReference type="EMBL" id="OU895877">
    <property type="protein sequence ID" value="CAG9799895.1"/>
    <property type="molecule type" value="Genomic_DNA"/>
</dbReference>
<keyword evidence="9" id="KW-0732">Signal</keyword>
<evidence type="ECO:0000256" key="9">
    <source>
        <dbReference type="SAM" id="SignalP"/>
    </source>
</evidence>
<accession>A0A9N9RMV8</accession>
<feature type="transmembrane region" description="Helical" evidence="8">
    <location>
        <begin position="1283"/>
        <end position="1302"/>
    </location>
</feature>
<keyword evidence="11" id="KW-1185">Reference proteome</keyword>
<dbReference type="PANTHER" id="PTHR42643:SF30">
    <property type="entry name" value="IONOTROPIC RECEPTOR 40A-RELATED"/>
    <property type="match status" value="1"/>
</dbReference>
<evidence type="ECO:0000256" key="8">
    <source>
        <dbReference type="SAM" id="Phobius"/>
    </source>
</evidence>
<sequence>MKFTLFWIFISFFRTRNCNLELEENSEINFRLKVFSDAIEKLYFDNSIDFNLIIYRNADKTIIDQIEIFKSGNYAYELKLLSLNPSSSCFDIDNSAIIFLEDLEALNEFNFYVRLTNDFPKELKFLVWFDDATISLIHVEHLYDDYGDITQYEYIIFYIEDNLNIFTFDWFEEEFCGSPKLLALDTIHNESMHWNQNITKYKKFRNFNNCVLYSNLGEVFEVNSHLDRSRNKMNGLLVDLFNAMGQKGNFDANYLPIPAFHLQAKSRCLNEKLQTNFVRTFYHVFHKVKANGAGYHVTSTFRQTQFIFLLTASDPITITEKLFLPFDIHTWIMLIITFGIAFLVIFITNQMPKKFQKLIYGTGIKTPVLNIFYIFFGIGQMKIPDKTFPRFLLTSFILFCLIFRTCYQTKLAFFIPDEQLAILKQDCKCEPKILKQPLFTIQVGIGLLPNHFLYDLTEDVVQRFISAGIIQYFYEYYGWLLFHTRINNEDTGPKVLTYDDLAFGFHIFIMNLLLLMQLNLITCSILEEEILEENSSIKSVHLRAFLEAIDELFVENSIIFDMVVYADANQSIINEIGMESSGNFSYELKLVNSSLFNPCFSLNNSAVIIVSDEKALNDFNYHARITNDFPKPLRFLVWMNDMPLSVLLKSEGFLYDDFGDITYLKGVLVDFFDSIAQKGNFSTSYTSIFGIHKQFVPYCINEKVHKGFSITKYQVFQKFKSIVTHYHVTSTFQQTKFIFLLTSSEPVTITEKLFLPFDFQTWIMLIITFGIALLVILFANCLPKTFKNLIYGKGVETPGLNLCYIFFGIGQMKVPDKSFPRFLLMSFILFCLIFRTCYQSKLFEFMTTDMRQSSPVTIDDLYENGFVIYTIGFPHVIDHLNSMIDKKRRPIIKALNSFAEFQILYVSQRQNYSAKLAFFVPDDQLSTLRQLYIENYLEFDVIIYGNASKLTIDQLGLKNFEMFPYDLKIISNKVVTECLDISKSAIIFVQNITDLNDFNFIAKLSNYFPKTLKFLIWMDDMEVLSYGNIEHFLHDNPAHVSLYEYILQDLNGTLELITFEWFGDGFCNSPKPLSIGQFNSTSMKWNKNIQSYKKFRNFHKCLLVSDLTEQIAVNRYNDKISGKSKGFMIDLFTAIAQKGNFSTVFFYRYRPAPFNGIECMKQKRMKEKDKRRNKINFDVCLRIKANGHTDHITSTFHQTSYIFLITPDDPITITEKLFLPFDEFTWIMLIITFGIAFLVIFITNQMPIKFQKLIYGTGIKTPVLNIFYIFFGIGQMKIPDKTFPRFLLTSFILFCLIFRTCYQSKLFEFMTSDMRKASPLTIDDLYEKNFLIHTMDYPNVLNVLTNMIDHRKRPQIITTNNMLQLYSHYISQRKNHSSRLAFFIPNDELVFIKKKCKCSPKILNQALFSIQIGIGLIPNHFLYDLTEDVMQQLIPMGIVQYMLEFHTWMKFRTDIILPSSQPAVLSIDNVAFGFYICMVTCGFSIVAFVMEILIFKLKMRMNKFIGNFVFKRIQDIYDMSGRERCQRQSLES</sequence>
<gene>
    <name evidence="10" type="ORF">CHIRRI_LOCUS2853</name>
</gene>
<evidence type="ECO:0000313" key="11">
    <source>
        <dbReference type="Proteomes" id="UP001153620"/>
    </source>
</evidence>
<dbReference type="OrthoDB" id="7739311at2759"/>
<keyword evidence="7" id="KW-0325">Glycoprotein</keyword>
<feature type="transmembrane region" description="Helical" evidence="8">
    <location>
        <begin position="1472"/>
        <end position="1495"/>
    </location>
</feature>
<dbReference type="PANTHER" id="PTHR42643">
    <property type="entry name" value="IONOTROPIC RECEPTOR 20A-RELATED"/>
    <property type="match status" value="1"/>
</dbReference>
<keyword evidence="4 8" id="KW-1133">Transmembrane helix</keyword>
<dbReference type="Gene3D" id="1.10.287.70">
    <property type="match status" value="3"/>
</dbReference>
<name>A0A9N9RMV8_9DIPT</name>
<evidence type="ECO:0000256" key="1">
    <source>
        <dbReference type="ARBA" id="ARBA00004651"/>
    </source>
</evidence>
<keyword evidence="3 8" id="KW-0812">Transmembrane</keyword>
<feature type="transmembrane region" description="Helical" evidence="8">
    <location>
        <begin position="1224"/>
        <end position="1241"/>
    </location>
</feature>
<proteinExistence type="predicted"/>
<reference evidence="10" key="2">
    <citation type="submission" date="2022-10" db="EMBL/GenBank/DDBJ databases">
        <authorList>
            <consortium name="ENA_rothamsted_submissions"/>
            <consortium name="culmorum"/>
            <person name="King R."/>
        </authorList>
    </citation>
    <scope>NUCLEOTIDE SEQUENCE</scope>
</reference>
<evidence type="ECO:0000256" key="3">
    <source>
        <dbReference type="ARBA" id="ARBA00022692"/>
    </source>
</evidence>
<keyword evidence="5 8" id="KW-0472">Membrane</keyword>
<feature type="transmembrane region" description="Helical" evidence="8">
    <location>
        <begin position="328"/>
        <end position="346"/>
    </location>
</feature>
<reference evidence="10" key="1">
    <citation type="submission" date="2022-01" db="EMBL/GenBank/DDBJ databases">
        <authorList>
            <person name="King R."/>
        </authorList>
    </citation>
    <scope>NUCLEOTIDE SEQUENCE</scope>
</reference>
<evidence type="ECO:0000256" key="6">
    <source>
        <dbReference type="ARBA" id="ARBA00023170"/>
    </source>
</evidence>
<feature type="transmembrane region" description="Helical" evidence="8">
    <location>
        <begin position="358"/>
        <end position="376"/>
    </location>
</feature>
<evidence type="ECO:0000313" key="10">
    <source>
        <dbReference type="EMBL" id="CAG9799895.1"/>
    </source>
</evidence>
<evidence type="ECO:0008006" key="12">
    <source>
        <dbReference type="Google" id="ProtNLM"/>
    </source>
</evidence>
<evidence type="ECO:0000256" key="4">
    <source>
        <dbReference type="ARBA" id="ARBA00022989"/>
    </source>
</evidence>
<evidence type="ECO:0000256" key="5">
    <source>
        <dbReference type="ARBA" id="ARBA00023136"/>
    </source>
</evidence>
<keyword evidence="6" id="KW-0675">Receptor</keyword>
<dbReference type="Proteomes" id="UP001153620">
    <property type="component" value="Chromosome 1"/>
</dbReference>
<feature type="signal peptide" evidence="9">
    <location>
        <begin position="1"/>
        <end position="20"/>
    </location>
</feature>
<dbReference type="GO" id="GO:0005886">
    <property type="term" value="C:plasma membrane"/>
    <property type="evidence" value="ECO:0007669"/>
    <property type="project" value="UniProtKB-SubCell"/>
</dbReference>
<dbReference type="InterPro" id="IPR052192">
    <property type="entry name" value="Insect_Ionotropic_Sensory_Rcpt"/>
</dbReference>
<organism evidence="10 11">
    <name type="scientific">Chironomus riparius</name>
    <dbReference type="NCBI Taxonomy" id="315576"/>
    <lineage>
        <taxon>Eukaryota</taxon>
        <taxon>Metazoa</taxon>
        <taxon>Ecdysozoa</taxon>
        <taxon>Arthropoda</taxon>
        <taxon>Hexapoda</taxon>
        <taxon>Insecta</taxon>
        <taxon>Pterygota</taxon>
        <taxon>Neoptera</taxon>
        <taxon>Endopterygota</taxon>
        <taxon>Diptera</taxon>
        <taxon>Nematocera</taxon>
        <taxon>Chironomoidea</taxon>
        <taxon>Chironomidae</taxon>
        <taxon>Chironominae</taxon>
        <taxon>Chironomus</taxon>
    </lineage>
</organism>
<keyword evidence="2" id="KW-1003">Cell membrane</keyword>